<organism evidence="3">
    <name type="scientific">Onchocerca flexuosa</name>
    <dbReference type="NCBI Taxonomy" id="387005"/>
    <lineage>
        <taxon>Eukaryota</taxon>
        <taxon>Metazoa</taxon>
        <taxon>Ecdysozoa</taxon>
        <taxon>Nematoda</taxon>
        <taxon>Chromadorea</taxon>
        <taxon>Rhabditida</taxon>
        <taxon>Spirurina</taxon>
        <taxon>Spiruromorpha</taxon>
        <taxon>Filarioidea</taxon>
        <taxon>Onchocercidae</taxon>
        <taxon>Onchocerca</taxon>
    </lineage>
</organism>
<dbReference type="Proteomes" id="UP000267606">
    <property type="component" value="Unassembled WGS sequence"/>
</dbReference>
<dbReference type="AlphaFoldDB" id="A0A183I5F7"/>
<sequence>MLKYCYISSRKGGGEVTCVDVKRALGEDGLSLRLSLCGGGKMTRVGGKGRGWTCVLTRIITPRGVEGEG</sequence>
<gene>
    <name evidence="1" type="ORF">OFLC_LOCUS14969</name>
</gene>
<evidence type="ECO:0000313" key="1">
    <source>
        <dbReference type="EMBL" id="VDP19813.1"/>
    </source>
</evidence>
<accession>A0A183I5F7</accession>
<dbReference type="EMBL" id="UZAJ01041430">
    <property type="protein sequence ID" value="VDP19813.1"/>
    <property type="molecule type" value="Genomic_DNA"/>
</dbReference>
<reference evidence="1 2" key="2">
    <citation type="submission" date="2018-11" db="EMBL/GenBank/DDBJ databases">
        <authorList>
            <consortium name="Pathogen Informatics"/>
        </authorList>
    </citation>
    <scope>NUCLEOTIDE SEQUENCE [LARGE SCALE GENOMIC DNA]</scope>
</reference>
<proteinExistence type="predicted"/>
<evidence type="ECO:0000313" key="3">
    <source>
        <dbReference type="WBParaSite" id="OFLC_0001498001-mRNA-1"/>
    </source>
</evidence>
<protein>
    <submittedName>
        <fullName evidence="3">DUF448 domain-containing protein</fullName>
    </submittedName>
</protein>
<reference evidence="3" key="1">
    <citation type="submission" date="2016-06" db="UniProtKB">
        <authorList>
            <consortium name="WormBaseParasite"/>
        </authorList>
    </citation>
    <scope>IDENTIFICATION</scope>
</reference>
<dbReference type="WBParaSite" id="OFLC_0001498001-mRNA-1">
    <property type="protein sequence ID" value="OFLC_0001498001-mRNA-1"/>
    <property type="gene ID" value="OFLC_0001498001"/>
</dbReference>
<evidence type="ECO:0000313" key="2">
    <source>
        <dbReference type="Proteomes" id="UP000267606"/>
    </source>
</evidence>
<name>A0A183I5F7_9BILA</name>
<keyword evidence="2" id="KW-1185">Reference proteome</keyword>